<evidence type="ECO:0000313" key="9">
    <source>
        <dbReference type="Proteomes" id="UP000596063"/>
    </source>
</evidence>
<dbReference type="PROSITE" id="PS00086">
    <property type="entry name" value="CYTOCHROME_P450"/>
    <property type="match status" value="1"/>
</dbReference>
<dbReference type="EMBL" id="CP066167">
    <property type="protein sequence ID" value="QQD19959.1"/>
    <property type="molecule type" value="Genomic_DNA"/>
</dbReference>
<dbReference type="GO" id="GO:0036199">
    <property type="term" value="F:cholest-4-en-3-one 26-monooxygenase activity"/>
    <property type="evidence" value="ECO:0007669"/>
    <property type="project" value="TreeGrafter"/>
</dbReference>
<dbReference type="InterPro" id="IPR036396">
    <property type="entry name" value="Cyt_P450_sf"/>
</dbReference>
<dbReference type="InterPro" id="IPR017972">
    <property type="entry name" value="Cyt_P450_CS"/>
</dbReference>
<dbReference type="RefSeq" id="WP_198571440.1">
    <property type="nucleotide sequence ID" value="NZ_CP066167.1"/>
</dbReference>
<gene>
    <name evidence="8" type="ORF">I6N98_09060</name>
</gene>
<dbReference type="PRINTS" id="PR00359">
    <property type="entry name" value="BP450"/>
</dbReference>
<reference evidence="8 9" key="1">
    <citation type="submission" date="2020-12" db="EMBL/GenBank/DDBJ databases">
        <authorList>
            <person name="Shan Y."/>
        </authorList>
    </citation>
    <scope>NUCLEOTIDE SEQUENCE [LARGE SCALE GENOMIC DNA]</scope>
    <source>
        <strain evidence="9">csc3.9</strain>
    </source>
</reference>
<keyword evidence="2 7" id="KW-0349">Heme</keyword>
<dbReference type="PANTHER" id="PTHR46696:SF4">
    <property type="entry name" value="BIOTIN BIOSYNTHESIS CYTOCHROME P450"/>
    <property type="match status" value="1"/>
</dbReference>
<evidence type="ECO:0000256" key="2">
    <source>
        <dbReference type="ARBA" id="ARBA00022617"/>
    </source>
</evidence>
<proteinExistence type="inferred from homology"/>
<evidence type="ECO:0000256" key="7">
    <source>
        <dbReference type="RuleBase" id="RU000461"/>
    </source>
</evidence>
<evidence type="ECO:0000256" key="5">
    <source>
        <dbReference type="ARBA" id="ARBA00023004"/>
    </source>
</evidence>
<dbReference type="GO" id="GO:0006707">
    <property type="term" value="P:cholesterol catabolic process"/>
    <property type="evidence" value="ECO:0007669"/>
    <property type="project" value="TreeGrafter"/>
</dbReference>
<sequence>MLNPDDYSLIDEDVQKCPFDFYKAMRSECPVYEMPETGFFIVSKYDDCMTALRDPAVFSSKMGFRVMENSEEVDRILEEGGYGDQVDTLVTNDPPSHTRYRQYVNRAFTAQRVSGMQPYIQKIISDTFADIGDKNNMEVVTEFAIPIPMKIIADQLGVSRDDMGKFKEWSDAAVEPLGGLITPERHIEVAKLMVEFQHYFADRIKERQDAEEGVYDDMLNDLVQARVEGEEPLDYRELLSILLQLLVAGNETTTNTIVSGVLLLCRNPDLLNEIYEDDSKAEKFAEEVLRLESPVQGLFRMTTQDVELGGVKIPEGSIVNLRYGSANRDEKIFPDSENLDLGRKGIRRHLAFGSGIHSCIGSQLARKELEYTFSFLAKQLSHIEMDPQDQSVEYHPSLILRGIKKLDVSFVRREAG</sequence>
<keyword evidence="4 7" id="KW-0560">Oxidoreductase</keyword>
<evidence type="ECO:0000256" key="1">
    <source>
        <dbReference type="ARBA" id="ARBA00010617"/>
    </source>
</evidence>
<dbReference type="KEGG" id="snan:I6N98_09060"/>
<name>A0A7T4R3R3_9GAMM</name>
<evidence type="ECO:0000256" key="6">
    <source>
        <dbReference type="ARBA" id="ARBA00023033"/>
    </source>
</evidence>
<keyword evidence="6 7" id="KW-0503">Monooxygenase</keyword>
<dbReference type="PANTHER" id="PTHR46696">
    <property type="entry name" value="P450, PUTATIVE (EUROFUNG)-RELATED"/>
    <property type="match status" value="1"/>
</dbReference>
<evidence type="ECO:0000313" key="8">
    <source>
        <dbReference type="EMBL" id="QQD19959.1"/>
    </source>
</evidence>
<dbReference type="FunFam" id="1.10.630.10:FF:000018">
    <property type="entry name" value="Cytochrome P450 monooxygenase"/>
    <property type="match status" value="1"/>
</dbReference>
<accession>A0A7T4R3R3</accession>
<protein>
    <submittedName>
        <fullName evidence="8">Cytochrome P450</fullName>
    </submittedName>
</protein>
<dbReference type="GO" id="GO:0005506">
    <property type="term" value="F:iron ion binding"/>
    <property type="evidence" value="ECO:0007669"/>
    <property type="project" value="InterPro"/>
</dbReference>
<dbReference type="PRINTS" id="PR00385">
    <property type="entry name" value="P450"/>
</dbReference>
<evidence type="ECO:0000256" key="3">
    <source>
        <dbReference type="ARBA" id="ARBA00022723"/>
    </source>
</evidence>
<comment type="similarity">
    <text evidence="1 7">Belongs to the cytochrome P450 family.</text>
</comment>
<dbReference type="SUPFAM" id="SSF48264">
    <property type="entry name" value="Cytochrome P450"/>
    <property type="match status" value="1"/>
</dbReference>
<dbReference type="Pfam" id="PF00067">
    <property type="entry name" value="p450"/>
    <property type="match status" value="1"/>
</dbReference>
<dbReference type="Gene3D" id="1.10.630.10">
    <property type="entry name" value="Cytochrome P450"/>
    <property type="match status" value="1"/>
</dbReference>
<keyword evidence="9" id="KW-1185">Reference proteome</keyword>
<dbReference type="InterPro" id="IPR002397">
    <property type="entry name" value="Cyt_P450_B"/>
</dbReference>
<dbReference type="Proteomes" id="UP000596063">
    <property type="component" value="Chromosome"/>
</dbReference>
<dbReference type="GO" id="GO:0020037">
    <property type="term" value="F:heme binding"/>
    <property type="evidence" value="ECO:0007669"/>
    <property type="project" value="InterPro"/>
</dbReference>
<dbReference type="GO" id="GO:0008395">
    <property type="term" value="F:steroid hydroxylase activity"/>
    <property type="evidence" value="ECO:0007669"/>
    <property type="project" value="TreeGrafter"/>
</dbReference>
<dbReference type="InterPro" id="IPR001128">
    <property type="entry name" value="Cyt_P450"/>
</dbReference>
<evidence type="ECO:0000256" key="4">
    <source>
        <dbReference type="ARBA" id="ARBA00023002"/>
    </source>
</evidence>
<keyword evidence="3 7" id="KW-0479">Metal-binding</keyword>
<keyword evidence="5 7" id="KW-0408">Iron</keyword>
<dbReference type="AlphaFoldDB" id="A0A7T4R3R3"/>
<organism evidence="8 9">
    <name type="scientific">Spongiibacter nanhainus</name>
    <dbReference type="NCBI Taxonomy" id="2794344"/>
    <lineage>
        <taxon>Bacteria</taxon>
        <taxon>Pseudomonadati</taxon>
        <taxon>Pseudomonadota</taxon>
        <taxon>Gammaproteobacteria</taxon>
        <taxon>Cellvibrionales</taxon>
        <taxon>Spongiibacteraceae</taxon>
        <taxon>Spongiibacter</taxon>
    </lineage>
</organism>